<dbReference type="Proteomes" id="UP000053259">
    <property type="component" value="Unassembled WGS sequence"/>
</dbReference>
<keyword evidence="3" id="KW-1185">Reference proteome</keyword>
<dbReference type="RefSeq" id="XP_016219323.1">
    <property type="nucleotide sequence ID" value="XM_016353066.1"/>
</dbReference>
<name>A0A0D2BDF1_9PEZI</name>
<dbReference type="InParanoid" id="A0A0D2BDF1"/>
<feature type="compositionally biased region" description="Low complexity" evidence="1">
    <location>
        <begin position="85"/>
        <end position="96"/>
    </location>
</feature>
<evidence type="ECO:0000313" key="3">
    <source>
        <dbReference type="Proteomes" id="UP000053259"/>
    </source>
</evidence>
<evidence type="ECO:0000256" key="1">
    <source>
        <dbReference type="SAM" id="MobiDB-lite"/>
    </source>
</evidence>
<evidence type="ECO:0000313" key="2">
    <source>
        <dbReference type="EMBL" id="KIW09454.1"/>
    </source>
</evidence>
<dbReference type="HOGENOM" id="CLU_1180981_0_0_1"/>
<feature type="region of interest" description="Disordered" evidence="1">
    <location>
        <begin position="35"/>
        <end position="101"/>
    </location>
</feature>
<dbReference type="VEuPathDB" id="FungiDB:PV09_00334"/>
<dbReference type="AlphaFoldDB" id="A0A0D2BDF1"/>
<protein>
    <submittedName>
        <fullName evidence="2">Uncharacterized protein</fullName>
    </submittedName>
</protein>
<organism evidence="2 3">
    <name type="scientific">Verruconis gallopava</name>
    <dbReference type="NCBI Taxonomy" id="253628"/>
    <lineage>
        <taxon>Eukaryota</taxon>
        <taxon>Fungi</taxon>
        <taxon>Dikarya</taxon>
        <taxon>Ascomycota</taxon>
        <taxon>Pezizomycotina</taxon>
        <taxon>Dothideomycetes</taxon>
        <taxon>Pleosporomycetidae</taxon>
        <taxon>Venturiales</taxon>
        <taxon>Sympoventuriaceae</taxon>
        <taxon>Verruconis</taxon>
    </lineage>
</organism>
<dbReference type="EMBL" id="KN847529">
    <property type="protein sequence ID" value="KIW09454.1"/>
    <property type="molecule type" value="Genomic_DNA"/>
</dbReference>
<reference evidence="2 3" key="1">
    <citation type="submission" date="2015-01" db="EMBL/GenBank/DDBJ databases">
        <title>The Genome Sequence of Ochroconis gallopava CBS43764.</title>
        <authorList>
            <consortium name="The Broad Institute Genomics Platform"/>
            <person name="Cuomo C."/>
            <person name="de Hoog S."/>
            <person name="Gorbushina A."/>
            <person name="Stielow B."/>
            <person name="Teixiera M."/>
            <person name="Abouelleil A."/>
            <person name="Chapman S.B."/>
            <person name="Priest M."/>
            <person name="Young S.K."/>
            <person name="Wortman J."/>
            <person name="Nusbaum C."/>
            <person name="Birren B."/>
        </authorList>
    </citation>
    <scope>NUCLEOTIDE SEQUENCE [LARGE SCALE GENOMIC DNA]</scope>
    <source>
        <strain evidence="2 3">CBS 43764</strain>
    </source>
</reference>
<proteinExistence type="predicted"/>
<accession>A0A0D2BDF1</accession>
<gene>
    <name evidence="2" type="ORF">PV09_00334</name>
</gene>
<sequence>MASIIPPHMHGDATTARKFRWNMLKNMARDWDQARAAKAERASTPNTQAGPASRLPIIRVDGSQGSEAAARDEQGDGSQRRRSSRLSMLGRSLTRSAKAEPTEEEAFFETARRCELNESRLASAFRRRGLYDFHNLLVRTLNGDTAWLPTGAVVDPRHPDYPVDKDVAEFVCQLCLIDGDGRYFDLRLDADRRAKMVRYWLSRGGREHTMPALRTERGSLGAVQDFHVDLKQWRS</sequence>
<dbReference type="GeneID" id="27308307"/>